<dbReference type="AlphaFoldDB" id="A0A426RSU0"/>
<sequence>MRLLIYLLAMMSGFSAAEAARPVSSASASVDTAVAQAYVAAAAFEVVSVSEPVVRETAKARVSLAPAIGEARLVAVSPDTPIDRHDIILG</sequence>
<dbReference type="EMBL" id="RWJI01000001">
    <property type="protein sequence ID" value="RRQ52087.1"/>
    <property type="molecule type" value="Genomic_DNA"/>
</dbReference>
<evidence type="ECO:0000313" key="2">
    <source>
        <dbReference type="EMBL" id="RRQ52087.1"/>
    </source>
</evidence>
<dbReference type="RefSeq" id="WP_125230103.1">
    <property type="nucleotide sequence ID" value="NZ_RWJI01000001.1"/>
</dbReference>
<feature type="chain" id="PRO_5019164156" evidence="1">
    <location>
        <begin position="20"/>
        <end position="90"/>
    </location>
</feature>
<comment type="caution">
    <text evidence="2">The sequence shown here is derived from an EMBL/GenBank/DDBJ whole genome shotgun (WGS) entry which is preliminary data.</text>
</comment>
<organism evidence="2 3">
    <name type="scientific">Sphingorhabdus wooponensis</name>
    <dbReference type="NCBI Taxonomy" id="940136"/>
    <lineage>
        <taxon>Bacteria</taxon>
        <taxon>Pseudomonadati</taxon>
        <taxon>Pseudomonadota</taxon>
        <taxon>Alphaproteobacteria</taxon>
        <taxon>Sphingomonadales</taxon>
        <taxon>Sphingomonadaceae</taxon>
        <taxon>Sphingorhabdus</taxon>
    </lineage>
</organism>
<keyword evidence="1" id="KW-0732">Signal</keyword>
<proteinExistence type="predicted"/>
<feature type="signal peptide" evidence="1">
    <location>
        <begin position="1"/>
        <end position="19"/>
    </location>
</feature>
<accession>A0A426RSU0</accession>
<gene>
    <name evidence="2" type="ORF">D7D48_04230</name>
</gene>
<name>A0A426RSU0_9SPHN</name>
<evidence type="ECO:0000313" key="3">
    <source>
        <dbReference type="Proteomes" id="UP000268553"/>
    </source>
</evidence>
<dbReference type="Proteomes" id="UP000268553">
    <property type="component" value="Unassembled WGS sequence"/>
</dbReference>
<keyword evidence="3" id="KW-1185">Reference proteome</keyword>
<evidence type="ECO:0000256" key="1">
    <source>
        <dbReference type="SAM" id="SignalP"/>
    </source>
</evidence>
<reference evidence="2 3" key="1">
    <citation type="submission" date="2018-12" db="EMBL/GenBank/DDBJ databases">
        <authorList>
            <person name="Kim S.-J."/>
            <person name="Jung G.-Y."/>
        </authorList>
    </citation>
    <scope>NUCLEOTIDE SEQUENCE [LARGE SCALE GENOMIC DNA]</scope>
    <source>
        <strain evidence="2 3">03SU3-P</strain>
    </source>
</reference>
<protein>
    <submittedName>
        <fullName evidence="2">Uncharacterized protein</fullName>
    </submittedName>
</protein>